<proteinExistence type="predicted"/>
<evidence type="ECO:0000313" key="3">
    <source>
        <dbReference type="Proteomes" id="UP000053586"/>
    </source>
</evidence>
<dbReference type="STRING" id="56804.BAE46_08650"/>
<reference evidence="2 3" key="1">
    <citation type="journal article" date="2012" name="J. Bacteriol.">
        <title>Genome sequence of proteorhodopsin-containing sea ice bacterium Glaciecola punicea ACAM 611T.</title>
        <authorList>
            <person name="Qin Q.-L."/>
            <person name="Xie B.-B."/>
            <person name="Shu Y.-L."/>
            <person name="Rong J.-C."/>
            <person name="Zhao D.-L."/>
            <person name="Zhang X.-Y."/>
            <person name="Chen X.-L."/>
            <person name="Zhou B.-C."/>
            <person name="Zhanga Y.-Z."/>
        </authorList>
    </citation>
    <scope>NUCLEOTIDE SEQUENCE [LARGE SCALE GENOMIC DNA]</scope>
    <source>
        <strain evidence="2 3">ACAM 611</strain>
    </source>
</reference>
<dbReference type="EMBL" id="BAET01000030">
    <property type="protein sequence ID" value="GAB56494.1"/>
    <property type="molecule type" value="Genomic_DNA"/>
</dbReference>
<feature type="domain" description="Saccharopine dehydrogenase NADP binding" evidence="1">
    <location>
        <begin position="31"/>
        <end position="143"/>
    </location>
</feature>
<organism evidence="2 3">
    <name type="scientific">Glaciecola punicea ACAM 611</name>
    <dbReference type="NCBI Taxonomy" id="1121923"/>
    <lineage>
        <taxon>Bacteria</taxon>
        <taxon>Pseudomonadati</taxon>
        <taxon>Pseudomonadota</taxon>
        <taxon>Gammaproteobacteria</taxon>
        <taxon>Alteromonadales</taxon>
        <taxon>Alteromonadaceae</taxon>
        <taxon>Glaciecola</taxon>
    </lineage>
</organism>
<reference evidence="2 3" key="2">
    <citation type="journal article" date="2017" name="Antonie Van Leeuwenhoek">
        <title>Rhizobium rhizosphaerae sp. nov., a novel species isolated from rice rhizosphere.</title>
        <authorList>
            <person name="Zhao J.J."/>
            <person name="Zhang J."/>
            <person name="Zhang R.J."/>
            <person name="Zhang C.W."/>
            <person name="Yin H.Q."/>
            <person name="Zhang X.X."/>
        </authorList>
    </citation>
    <scope>NUCLEOTIDE SEQUENCE [LARGE SCALE GENOMIC DNA]</scope>
    <source>
        <strain evidence="2 3">ACAM 611</strain>
    </source>
</reference>
<dbReference type="InterPro" id="IPR051276">
    <property type="entry name" value="Saccharopine_DH-like_oxidrdct"/>
</dbReference>
<dbReference type="InterPro" id="IPR036291">
    <property type="entry name" value="NAD(P)-bd_dom_sf"/>
</dbReference>
<name>H5TDW7_9ALTE</name>
<dbReference type="RefSeq" id="WP_006006693.1">
    <property type="nucleotide sequence ID" value="NZ_BAET01000030.1"/>
</dbReference>
<dbReference type="Gene3D" id="3.40.50.720">
    <property type="entry name" value="NAD(P)-binding Rossmann-like Domain"/>
    <property type="match status" value="1"/>
</dbReference>
<dbReference type="GO" id="GO:0005886">
    <property type="term" value="C:plasma membrane"/>
    <property type="evidence" value="ECO:0007669"/>
    <property type="project" value="TreeGrafter"/>
</dbReference>
<gene>
    <name evidence="2" type="ORF">GPUN_2379</name>
</gene>
<dbReference type="GO" id="GO:0009247">
    <property type="term" value="P:glycolipid biosynthetic process"/>
    <property type="evidence" value="ECO:0007669"/>
    <property type="project" value="TreeGrafter"/>
</dbReference>
<evidence type="ECO:0000313" key="2">
    <source>
        <dbReference type="EMBL" id="GAB56494.1"/>
    </source>
</evidence>
<dbReference type="eggNOG" id="COG3268">
    <property type="taxonomic scope" value="Bacteria"/>
</dbReference>
<dbReference type="SUPFAM" id="SSF51735">
    <property type="entry name" value="NAD(P)-binding Rossmann-fold domains"/>
    <property type="match status" value="1"/>
</dbReference>
<accession>H5TDW7</accession>
<evidence type="ECO:0000259" key="1">
    <source>
        <dbReference type="Pfam" id="PF03435"/>
    </source>
</evidence>
<comment type="caution">
    <text evidence="2">The sequence shown here is derived from an EMBL/GenBank/DDBJ whole genome shotgun (WGS) entry which is preliminary data.</text>
</comment>
<keyword evidence="3" id="KW-1185">Reference proteome</keyword>
<dbReference type="OrthoDB" id="4420885at2"/>
<dbReference type="PANTHER" id="PTHR12286">
    <property type="entry name" value="SACCHAROPINE DEHYDROGENASE-LIKE OXIDOREDUCTASE"/>
    <property type="match status" value="1"/>
</dbReference>
<sequence length="409" mass="44998">MTKQGREFDIIVYGATSFVGQILIEYLTHYTAKITARYNNEAITWAIAGRNEKKLLALKNKHNINDIAHFIVEASNFEGLSLLSRKTKVIITTVGPYALYGEMMVKACVTNGTDYCDLTGEPQWIRAMLDKYEEQAKASGARIINSAGFDSIPSDIGVYALQKIAVEKTGKPAGQIKMRVRKVKGAASGGTIASMLNIFKEAKENPTLRKLLTNPYALCTSGHSYKVRQKSHKKAEFDKSLKMWTMPFVMAAINERIVHRTNSLLSDQYGTGFRYDEAMSAKTGFQAWTFTIGLGGFMLAASVSPVRNLMAKHVLAKPGEGPSEDEQLNGMFDMRFYSQLANGEELVIKVEGDRDPGYGSTAKMLSQAALCLANDVPDVAGGFWTPASALNDHLIKRLKEHAGVSVTQL</sequence>
<dbReference type="PANTHER" id="PTHR12286:SF5">
    <property type="entry name" value="SACCHAROPINE DEHYDROGENASE-LIKE OXIDOREDUCTASE"/>
    <property type="match status" value="1"/>
</dbReference>
<dbReference type="AlphaFoldDB" id="H5TDW7"/>
<dbReference type="InterPro" id="IPR005097">
    <property type="entry name" value="Sacchrp_dh_NADP-bd"/>
</dbReference>
<dbReference type="Proteomes" id="UP000053586">
    <property type="component" value="Unassembled WGS sequence"/>
</dbReference>
<protein>
    <submittedName>
        <fullName evidence="2">Trans-acting enoyl reductase</fullName>
    </submittedName>
</protein>
<dbReference type="Pfam" id="PF03435">
    <property type="entry name" value="Sacchrp_dh_NADP"/>
    <property type="match status" value="1"/>
</dbReference>